<dbReference type="EMBL" id="PVTV01000016">
    <property type="protein sequence ID" value="PRY96824.1"/>
    <property type="molecule type" value="Genomic_DNA"/>
</dbReference>
<dbReference type="InterPro" id="IPR041722">
    <property type="entry name" value="TakP/all3028"/>
</dbReference>
<accession>A0A2T0XCZ3</accession>
<protein>
    <submittedName>
        <fullName evidence="5">TRAP-type mannitol/chloroaromatic compound transport system substrate-binding protein</fullName>
    </submittedName>
</protein>
<dbReference type="GO" id="GO:0055085">
    <property type="term" value="P:transmembrane transport"/>
    <property type="evidence" value="ECO:0007669"/>
    <property type="project" value="InterPro"/>
</dbReference>
<feature type="binding site" evidence="3">
    <location>
        <position position="241"/>
    </location>
    <ligand>
        <name>substrate</name>
    </ligand>
</feature>
<dbReference type="GO" id="GO:0015849">
    <property type="term" value="P:organic acid transport"/>
    <property type="evidence" value="ECO:0007669"/>
    <property type="project" value="InterPro"/>
</dbReference>
<dbReference type="InterPro" id="IPR038404">
    <property type="entry name" value="TRAP_DctP_sf"/>
</dbReference>
<dbReference type="RefSeq" id="WP_106228410.1">
    <property type="nucleotide sequence ID" value="NZ_PVTV01000016.1"/>
</dbReference>
<feature type="binding site" evidence="3">
    <location>
        <position position="216"/>
    </location>
    <ligand>
        <name>Na(+)</name>
        <dbReference type="ChEBI" id="CHEBI:29101"/>
    </ligand>
</feature>
<keyword evidence="6" id="KW-1185">Reference proteome</keyword>
<evidence type="ECO:0000313" key="5">
    <source>
        <dbReference type="EMBL" id="PRY96824.1"/>
    </source>
</evidence>
<comment type="caution">
    <text evidence="5">The sequence shown here is derived from an EMBL/GenBank/DDBJ whole genome shotgun (WGS) entry which is preliminary data.</text>
</comment>
<dbReference type="CDD" id="cd13682">
    <property type="entry name" value="PBP2_TRAP_alpha-ketoacid"/>
    <property type="match status" value="1"/>
</dbReference>
<dbReference type="GO" id="GO:0046872">
    <property type="term" value="F:metal ion binding"/>
    <property type="evidence" value="ECO:0007669"/>
    <property type="project" value="UniProtKB-KW"/>
</dbReference>
<evidence type="ECO:0000313" key="6">
    <source>
        <dbReference type="Proteomes" id="UP000238308"/>
    </source>
</evidence>
<dbReference type="OrthoDB" id="9769667at2"/>
<dbReference type="InterPro" id="IPR018389">
    <property type="entry name" value="DctP_fam"/>
</dbReference>
<dbReference type="PANTHER" id="PTHR33376:SF5">
    <property type="entry name" value="EXTRACYTOPLASMIC SOLUTE RECEPTOR PROTEIN"/>
    <property type="match status" value="1"/>
</dbReference>
<proteinExistence type="predicted"/>
<gene>
    <name evidence="5" type="ORF">BCM14_2579</name>
</gene>
<dbReference type="InterPro" id="IPR026289">
    <property type="entry name" value="SBP_TakP-like"/>
</dbReference>
<feature type="chain" id="PRO_5015610352" evidence="4">
    <location>
        <begin position="28"/>
        <end position="365"/>
    </location>
</feature>
<dbReference type="AlphaFoldDB" id="A0A2T0XCZ3"/>
<organism evidence="5 6">
    <name type="scientific">Jezberella montanilacus</name>
    <dbReference type="NCBI Taxonomy" id="323426"/>
    <lineage>
        <taxon>Bacteria</taxon>
        <taxon>Pseudomonadati</taxon>
        <taxon>Pseudomonadota</taxon>
        <taxon>Betaproteobacteria</taxon>
        <taxon>Burkholderiales</taxon>
        <taxon>Alcaligenaceae</taxon>
        <taxon>Jezberella</taxon>
    </lineage>
</organism>
<dbReference type="Proteomes" id="UP000238308">
    <property type="component" value="Unassembled WGS sequence"/>
</dbReference>
<sequence length="365" mass="40262">MQRRSFLKKASLGAVAGTATVAAPVFAQDAPTLNWRLASSFPKVLDTLFGASEQFAKQISDMSGGKFNIRTFPAGEIVPPLAVLDAVQKNTIEMGHSPAYYYFGKDPILCFDTAVPFGLNARQMNGWMYDGDGMKLMRDVFKAYDVVNFPMGNTGCQMGGWFRNEIKTVADLKGLKFRTAGFAGEVLSRLGVVPQQLAAGDIYPALEKGTLDAVEFVGPYDDQKFGFAKVAKHYYYPGWWEGGAQVSLYVNAGEYQKLPESYKAMIDVASRSTNVTLLARYDNRNAAALKNLIGQGAVLHQFPRPVLEASWDAATLVYAEMSAKDPKFKAVHDNYMGYRDAQVPWFRVAEGSYDGFVSSMLQKKK</sequence>
<feature type="binding site" evidence="3">
    <location>
        <position position="215"/>
    </location>
    <ligand>
        <name>substrate</name>
    </ligand>
</feature>
<feature type="signal peptide" evidence="4">
    <location>
        <begin position="1"/>
        <end position="27"/>
    </location>
</feature>
<dbReference type="Gene3D" id="3.40.190.170">
    <property type="entry name" value="Bacterial extracellular solute-binding protein, family 7"/>
    <property type="match status" value="1"/>
</dbReference>
<dbReference type="PIRSF" id="PIRSF039026">
    <property type="entry name" value="SiaP"/>
    <property type="match status" value="1"/>
</dbReference>
<evidence type="ECO:0000256" key="4">
    <source>
        <dbReference type="SAM" id="SignalP"/>
    </source>
</evidence>
<evidence type="ECO:0000256" key="2">
    <source>
        <dbReference type="PIRSR" id="PIRSR039026-1"/>
    </source>
</evidence>
<keyword evidence="3" id="KW-0479">Metal-binding</keyword>
<dbReference type="PANTHER" id="PTHR33376">
    <property type="match status" value="1"/>
</dbReference>
<keyword evidence="1 4" id="KW-0732">Signal</keyword>
<reference evidence="5 6" key="1">
    <citation type="submission" date="2018-03" db="EMBL/GenBank/DDBJ databases">
        <title>Genomic Encyclopedia of Type Strains, Phase III (KMG-III): the genomes of soil and plant-associated and newly described type strains.</title>
        <authorList>
            <person name="Whitman W."/>
        </authorList>
    </citation>
    <scope>NUCLEOTIDE SEQUENCE [LARGE SCALE GENOMIC DNA]</scope>
    <source>
        <strain evidence="5 6">MWH-P2sevCIIIb</strain>
    </source>
</reference>
<name>A0A2T0XCZ3_9BURK</name>
<feature type="binding site" evidence="2">
    <location>
        <position position="178"/>
    </location>
    <ligand>
        <name>substrate</name>
    </ligand>
</feature>
<dbReference type="GO" id="GO:0043177">
    <property type="term" value="F:organic acid binding"/>
    <property type="evidence" value="ECO:0007669"/>
    <property type="project" value="InterPro"/>
</dbReference>
<evidence type="ECO:0000256" key="1">
    <source>
        <dbReference type="ARBA" id="ARBA00022729"/>
    </source>
</evidence>
<dbReference type="Pfam" id="PF03480">
    <property type="entry name" value="DctP"/>
    <property type="match status" value="1"/>
</dbReference>
<feature type="binding site" evidence="2">
    <location>
        <position position="157"/>
    </location>
    <ligand>
        <name>substrate</name>
    </ligand>
</feature>
<evidence type="ECO:0000256" key="3">
    <source>
        <dbReference type="PIRSR" id="PIRSR039026-2"/>
    </source>
</evidence>
<dbReference type="GO" id="GO:0031317">
    <property type="term" value="C:tripartite ATP-independent periplasmic transporter complex"/>
    <property type="evidence" value="ECO:0007669"/>
    <property type="project" value="InterPro"/>
</dbReference>
<dbReference type="Gene3D" id="3.40.190.10">
    <property type="entry name" value="Periplasmic binding protein-like II"/>
    <property type="match status" value="1"/>
</dbReference>